<dbReference type="EMBL" id="UAWN01000013">
    <property type="protein sequence ID" value="SQC38271.1"/>
    <property type="molecule type" value="Genomic_DNA"/>
</dbReference>
<dbReference type="AlphaFoldDB" id="A0A2X3EP50"/>
<protein>
    <submittedName>
        <fullName evidence="1">Small-conductance mechanosensitive channel</fullName>
    </submittedName>
</protein>
<organism evidence="1 2">
    <name type="scientific">Klebsiella pneumoniae</name>
    <dbReference type="NCBI Taxonomy" id="573"/>
    <lineage>
        <taxon>Bacteria</taxon>
        <taxon>Pseudomonadati</taxon>
        <taxon>Pseudomonadota</taxon>
        <taxon>Gammaproteobacteria</taxon>
        <taxon>Enterobacterales</taxon>
        <taxon>Enterobacteriaceae</taxon>
        <taxon>Klebsiella/Raoultella group</taxon>
        <taxon>Klebsiella</taxon>
        <taxon>Klebsiella pneumoniae complex</taxon>
    </lineage>
</organism>
<proteinExistence type="predicted"/>
<name>A0A2X3EP50_KLEPN</name>
<sequence>MLTIRGVSEPLATLLDGRDPGGVADRWLSITG</sequence>
<accession>A0A2X3EP50</accession>
<reference evidence="1 2" key="1">
    <citation type="submission" date="2018-06" db="EMBL/GenBank/DDBJ databases">
        <authorList>
            <consortium name="Pathogen Informatics"/>
            <person name="Doyle S."/>
        </authorList>
    </citation>
    <scope>NUCLEOTIDE SEQUENCE [LARGE SCALE GENOMIC DNA]</scope>
    <source>
        <strain evidence="1 2">NCTC9128</strain>
    </source>
</reference>
<evidence type="ECO:0000313" key="2">
    <source>
        <dbReference type="Proteomes" id="UP000251088"/>
    </source>
</evidence>
<dbReference type="Proteomes" id="UP000251088">
    <property type="component" value="Unassembled WGS sequence"/>
</dbReference>
<gene>
    <name evidence="1" type="ORF">NCTC9128_04392</name>
</gene>
<evidence type="ECO:0000313" key="1">
    <source>
        <dbReference type="EMBL" id="SQC38271.1"/>
    </source>
</evidence>